<dbReference type="InterPro" id="IPR011495">
    <property type="entry name" value="Sig_transdc_His_kin_sub2_dim/P"/>
</dbReference>
<evidence type="ECO:0000256" key="9">
    <source>
        <dbReference type="SAM" id="Phobius"/>
    </source>
</evidence>
<evidence type="ECO:0000256" key="8">
    <source>
        <dbReference type="SAM" id="Coils"/>
    </source>
</evidence>
<organism evidence="12 13">
    <name type="scientific">Larkinella insperata</name>
    <dbReference type="NCBI Taxonomy" id="332158"/>
    <lineage>
        <taxon>Bacteria</taxon>
        <taxon>Pseudomonadati</taxon>
        <taxon>Bacteroidota</taxon>
        <taxon>Cytophagia</taxon>
        <taxon>Cytophagales</taxon>
        <taxon>Spirosomataceae</taxon>
        <taxon>Larkinella</taxon>
    </lineage>
</organism>
<protein>
    <recommendedName>
        <fullName evidence="2">histidine kinase</fullName>
        <ecNumber evidence="2">2.7.13.3</ecNumber>
    </recommendedName>
</protein>
<evidence type="ECO:0000259" key="11">
    <source>
        <dbReference type="PROSITE" id="PS50109"/>
    </source>
</evidence>
<evidence type="ECO:0000256" key="5">
    <source>
        <dbReference type="ARBA" id="ARBA00022741"/>
    </source>
</evidence>
<keyword evidence="7" id="KW-0067">ATP-binding</keyword>
<dbReference type="Pfam" id="PF13374">
    <property type="entry name" value="TPR_10"/>
    <property type="match status" value="1"/>
</dbReference>
<feature type="transmembrane region" description="Helical" evidence="9">
    <location>
        <begin position="355"/>
        <end position="374"/>
    </location>
</feature>
<dbReference type="Gene3D" id="3.30.565.10">
    <property type="entry name" value="Histidine kinase-like ATPase, C-terminal domain"/>
    <property type="match status" value="1"/>
</dbReference>
<proteinExistence type="predicted"/>
<dbReference type="Pfam" id="PF02518">
    <property type="entry name" value="HATPase_c"/>
    <property type="match status" value="1"/>
</dbReference>
<dbReference type="SMART" id="SM00028">
    <property type="entry name" value="TPR"/>
    <property type="match status" value="5"/>
</dbReference>
<dbReference type="RefSeq" id="WP_265994213.1">
    <property type="nucleotide sequence ID" value="NZ_CP110973.1"/>
</dbReference>
<dbReference type="SUPFAM" id="SSF55874">
    <property type="entry name" value="ATPase domain of HSP90 chaperone/DNA topoisomerase II/histidine kinase"/>
    <property type="match status" value="1"/>
</dbReference>
<evidence type="ECO:0000313" key="13">
    <source>
        <dbReference type="Proteomes" id="UP001597116"/>
    </source>
</evidence>
<keyword evidence="9" id="KW-0812">Transmembrane</keyword>
<dbReference type="InterPro" id="IPR019734">
    <property type="entry name" value="TPR_rpt"/>
</dbReference>
<keyword evidence="9" id="KW-0472">Membrane</keyword>
<dbReference type="Pfam" id="PF13424">
    <property type="entry name" value="TPR_12"/>
    <property type="match status" value="1"/>
</dbReference>
<evidence type="ECO:0000256" key="10">
    <source>
        <dbReference type="SAM" id="SignalP"/>
    </source>
</evidence>
<dbReference type="EC" id="2.7.13.3" evidence="2"/>
<keyword evidence="3" id="KW-0597">Phosphoprotein</keyword>
<comment type="catalytic activity">
    <reaction evidence="1">
        <text>ATP + protein L-histidine = ADP + protein N-phospho-L-histidine.</text>
        <dbReference type="EC" id="2.7.13.3"/>
    </reaction>
</comment>
<feature type="chain" id="PRO_5045811479" description="histidine kinase" evidence="10">
    <location>
        <begin position="21"/>
        <end position="622"/>
    </location>
</feature>
<dbReference type="PROSITE" id="PS50109">
    <property type="entry name" value="HIS_KIN"/>
    <property type="match status" value="1"/>
</dbReference>
<evidence type="ECO:0000256" key="6">
    <source>
        <dbReference type="ARBA" id="ARBA00022777"/>
    </source>
</evidence>
<feature type="signal peptide" evidence="10">
    <location>
        <begin position="1"/>
        <end position="20"/>
    </location>
</feature>
<dbReference type="InterPro" id="IPR005467">
    <property type="entry name" value="His_kinase_dom"/>
</dbReference>
<gene>
    <name evidence="12" type="ORF">ACFQ4C_28750</name>
</gene>
<dbReference type="GO" id="GO:0004673">
    <property type="term" value="F:protein histidine kinase activity"/>
    <property type="evidence" value="ECO:0007669"/>
    <property type="project" value="UniProtKB-EC"/>
</dbReference>
<feature type="domain" description="Histidine kinase" evidence="11">
    <location>
        <begin position="413"/>
        <end position="604"/>
    </location>
</feature>
<dbReference type="SUPFAM" id="SSF48452">
    <property type="entry name" value="TPR-like"/>
    <property type="match status" value="1"/>
</dbReference>
<dbReference type="Proteomes" id="UP001597116">
    <property type="component" value="Unassembled WGS sequence"/>
</dbReference>
<accession>A0ABW3QMJ7</accession>
<dbReference type="InterPro" id="IPR011990">
    <property type="entry name" value="TPR-like_helical_dom_sf"/>
</dbReference>
<keyword evidence="9" id="KW-1133">Transmembrane helix</keyword>
<feature type="coiled-coil region" evidence="8">
    <location>
        <begin position="379"/>
        <end position="417"/>
    </location>
</feature>
<dbReference type="Gene3D" id="3.30.450.20">
    <property type="entry name" value="PAS domain"/>
    <property type="match status" value="1"/>
</dbReference>
<dbReference type="InterPro" id="IPR003594">
    <property type="entry name" value="HATPase_dom"/>
</dbReference>
<sequence length="622" mass="71969">MKFPLRLLFVLFLPIGYGMGQTTPPTTYTALQAQVADLPDTVRFERLSDFCRHMQEKAQFDESARAIPDLMRIAQRNRNQSLLGRTYMVMGYQERGLNKVTPAIDNFQRAQVIFGTAGQYQRQIRALQRIDNIYVHLRELTMAEKYCLRALQIARQHKLEGEVANLYTDLATIADIRKNYTKALDYNEKAIQIYRARKEDYSATLFNRGIILKNAGRYQESIDTYAQCLAIAQRTNDHLLAGMVYVNLPNTLLLLNRADEAERYIRRALKWARQQPQSQFYYQYIYETLTDIYQKRGQYQQALAYHKQWVMYRDSLFNAEKSRQLIEIETRYQTREKQQQILQLDADNLRKKQQVGWLVAGIALLVLLLGMMAWQYRTIRRMNQALGETNQTLSQANQRISQQAVQLKELMKELHHRVKNNLAIVSSLLYLQSNRLEDENAIRAVRDGQQRVEAMSLIHQQLYQTDNVTLVSMPEYIGDLVHGLMQSFSHKDALALQLDIDPIEVDVEMAVPLGLIINELVTNVFKHAFRDVAQPQLSLRLWTDEHLFLEVKDNGPGVDIDQWQKPGRSFGKRLIQSLTKQVGARLEIHNEGGTCFRLIIPPVPTVGGWKSRSVTVSDSVLV</sequence>
<keyword evidence="13" id="KW-1185">Reference proteome</keyword>
<dbReference type="EMBL" id="JBHTLP010000024">
    <property type="protein sequence ID" value="MFD1145154.1"/>
    <property type="molecule type" value="Genomic_DNA"/>
</dbReference>
<reference evidence="13" key="1">
    <citation type="journal article" date="2019" name="Int. J. Syst. Evol. Microbiol.">
        <title>The Global Catalogue of Microorganisms (GCM) 10K type strain sequencing project: providing services to taxonomists for standard genome sequencing and annotation.</title>
        <authorList>
            <consortium name="The Broad Institute Genomics Platform"/>
            <consortium name="The Broad Institute Genome Sequencing Center for Infectious Disease"/>
            <person name="Wu L."/>
            <person name="Ma J."/>
        </authorList>
    </citation>
    <scope>NUCLEOTIDE SEQUENCE [LARGE SCALE GENOMIC DNA]</scope>
    <source>
        <strain evidence="13">CCUG 55608</strain>
    </source>
</reference>
<dbReference type="Gene3D" id="1.25.40.10">
    <property type="entry name" value="Tetratricopeptide repeat domain"/>
    <property type="match status" value="2"/>
</dbReference>
<comment type="caution">
    <text evidence="12">The sequence shown here is derived from an EMBL/GenBank/DDBJ whole genome shotgun (WGS) entry which is preliminary data.</text>
</comment>
<dbReference type="Pfam" id="PF07568">
    <property type="entry name" value="HisKA_2"/>
    <property type="match status" value="1"/>
</dbReference>
<evidence type="ECO:0000313" key="12">
    <source>
        <dbReference type="EMBL" id="MFD1145154.1"/>
    </source>
</evidence>
<keyword evidence="8" id="KW-0175">Coiled coil</keyword>
<keyword evidence="6 12" id="KW-0418">Kinase</keyword>
<keyword evidence="5" id="KW-0547">Nucleotide-binding</keyword>
<dbReference type="Pfam" id="PF13176">
    <property type="entry name" value="TPR_7"/>
    <property type="match status" value="1"/>
</dbReference>
<keyword evidence="4 12" id="KW-0808">Transferase</keyword>
<evidence type="ECO:0000256" key="2">
    <source>
        <dbReference type="ARBA" id="ARBA00012438"/>
    </source>
</evidence>
<evidence type="ECO:0000256" key="7">
    <source>
        <dbReference type="ARBA" id="ARBA00022840"/>
    </source>
</evidence>
<evidence type="ECO:0000256" key="4">
    <source>
        <dbReference type="ARBA" id="ARBA00022679"/>
    </source>
</evidence>
<dbReference type="PANTHER" id="PTHR41523">
    <property type="entry name" value="TWO-COMPONENT SYSTEM SENSOR PROTEIN"/>
    <property type="match status" value="1"/>
</dbReference>
<dbReference type="PANTHER" id="PTHR41523:SF8">
    <property type="entry name" value="ETHYLENE RESPONSE SENSOR PROTEIN"/>
    <property type="match status" value="1"/>
</dbReference>
<dbReference type="SMART" id="SM00387">
    <property type="entry name" value="HATPase_c"/>
    <property type="match status" value="1"/>
</dbReference>
<keyword evidence="10" id="KW-0732">Signal</keyword>
<evidence type="ECO:0000256" key="3">
    <source>
        <dbReference type="ARBA" id="ARBA00022553"/>
    </source>
</evidence>
<name>A0ABW3QMJ7_9BACT</name>
<evidence type="ECO:0000256" key="1">
    <source>
        <dbReference type="ARBA" id="ARBA00000085"/>
    </source>
</evidence>
<dbReference type="InterPro" id="IPR036890">
    <property type="entry name" value="HATPase_C_sf"/>
</dbReference>